<feature type="region of interest" description="Disordered" evidence="1">
    <location>
        <begin position="1"/>
        <end position="91"/>
    </location>
</feature>
<feature type="compositionally biased region" description="Acidic residues" evidence="1">
    <location>
        <begin position="32"/>
        <end position="70"/>
    </location>
</feature>
<dbReference type="EMBL" id="BKCJ010555037">
    <property type="protein sequence ID" value="GFB11420.1"/>
    <property type="molecule type" value="Genomic_DNA"/>
</dbReference>
<reference evidence="2" key="1">
    <citation type="journal article" date="2019" name="Sci. Rep.">
        <title>Draft genome of Tanacetum cinerariifolium, the natural source of mosquito coil.</title>
        <authorList>
            <person name="Yamashiro T."/>
            <person name="Shiraishi A."/>
            <person name="Satake H."/>
            <person name="Nakayama K."/>
        </authorList>
    </citation>
    <scope>NUCLEOTIDE SEQUENCE</scope>
</reference>
<organism evidence="2">
    <name type="scientific">Tanacetum cinerariifolium</name>
    <name type="common">Dalmatian daisy</name>
    <name type="synonym">Chrysanthemum cinerariifolium</name>
    <dbReference type="NCBI Taxonomy" id="118510"/>
    <lineage>
        <taxon>Eukaryota</taxon>
        <taxon>Viridiplantae</taxon>
        <taxon>Streptophyta</taxon>
        <taxon>Embryophyta</taxon>
        <taxon>Tracheophyta</taxon>
        <taxon>Spermatophyta</taxon>
        <taxon>Magnoliopsida</taxon>
        <taxon>eudicotyledons</taxon>
        <taxon>Gunneridae</taxon>
        <taxon>Pentapetalae</taxon>
        <taxon>asterids</taxon>
        <taxon>campanulids</taxon>
        <taxon>Asterales</taxon>
        <taxon>Asteraceae</taxon>
        <taxon>Asteroideae</taxon>
        <taxon>Anthemideae</taxon>
        <taxon>Anthemidinae</taxon>
        <taxon>Tanacetum</taxon>
    </lineage>
</organism>
<protein>
    <submittedName>
        <fullName evidence="2">Uncharacterized protein</fullName>
    </submittedName>
</protein>
<evidence type="ECO:0000256" key="1">
    <source>
        <dbReference type="SAM" id="MobiDB-lite"/>
    </source>
</evidence>
<feature type="non-terminal residue" evidence="2">
    <location>
        <position position="1"/>
    </location>
</feature>
<feature type="compositionally biased region" description="Basic and acidic residues" evidence="1">
    <location>
        <begin position="1"/>
        <end position="12"/>
    </location>
</feature>
<name>A0A699KXW0_TANCI</name>
<sequence>YHVERNSSRSVDDVPVVEPNQHDDVLVVPEPVLEDEDEDPKEEEIKEEEDDPQEEEDDMEVDIAEDENEPELTYSYEEVDPLDPLQPASESELKDVIKVENPIEHEDETVHASVHEVDGFSSRRLCGLETAHALVEKKGKAKDKYYGKLIFDLGNEVHSSVEQ</sequence>
<comment type="caution">
    <text evidence="2">The sequence shown here is derived from an EMBL/GenBank/DDBJ whole genome shotgun (WGS) entry which is preliminary data.</text>
</comment>
<evidence type="ECO:0000313" key="2">
    <source>
        <dbReference type="EMBL" id="GFB11420.1"/>
    </source>
</evidence>
<accession>A0A699KXW0</accession>
<proteinExistence type="predicted"/>
<gene>
    <name evidence="2" type="ORF">Tci_683391</name>
</gene>
<dbReference type="AlphaFoldDB" id="A0A699KXW0"/>